<reference evidence="2" key="2">
    <citation type="submission" date="2021-03" db="UniProtKB">
        <authorList>
            <consortium name="EnsemblPlants"/>
        </authorList>
    </citation>
    <scope>IDENTIFICATION</scope>
</reference>
<dbReference type="Pfam" id="PF05699">
    <property type="entry name" value="Dimer_Tnp_hAT"/>
    <property type="match status" value="1"/>
</dbReference>
<evidence type="ECO:0000313" key="2">
    <source>
        <dbReference type="EnsemblPlants" id="AUR62000909-RA:cds"/>
    </source>
</evidence>
<dbReference type="Proteomes" id="UP000596660">
    <property type="component" value="Unplaced"/>
</dbReference>
<dbReference type="SUPFAM" id="SSF53098">
    <property type="entry name" value="Ribonuclease H-like"/>
    <property type="match status" value="1"/>
</dbReference>
<evidence type="ECO:0000313" key="3">
    <source>
        <dbReference type="Proteomes" id="UP000596660"/>
    </source>
</evidence>
<dbReference type="OMA" id="DIMEITH"/>
<dbReference type="GO" id="GO:0046983">
    <property type="term" value="F:protein dimerization activity"/>
    <property type="evidence" value="ECO:0007669"/>
    <property type="project" value="InterPro"/>
</dbReference>
<reference evidence="2" key="1">
    <citation type="journal article" date="2017" name="Nature">
        <title>The genome of Chenopodium quinoa.</title>
        <authorList>
            <person name="Jarvis D.E."/>
            <person name="Ho Y.S."/>
            <person name="Lightfoot D.J."/>
            <person name="Schmoeckel S.M."/>
            <person name="Li B."/>
            <person name="Borm T.J.A."/>
            <person name="Ohyanagi H."/>
            <person name="Mineta K."/>
            <person name="Michell C.T."/>
            <person name="Saber N."/>
            <person name="Kharbatia N.M."/>
            <person name="Rupper R.R."/>
            <person name="Sharp A.R."/>
            <person name="Dally N."/>
            <person name="Boughton B.A."/>
            <person name="Woo Y.H."/>
            <person name="Gao G."/>
            <person name="Schijlen E.G.W.M."/>
            <person name="Guo X."/>
            <person name="Momin A.A."/>
            <person name="Negrao S."/>
            <person name="Al-Babili S."/>
            <person name="Gehring C."/>
            <person name="Roessner U."/>
            <person name="Jung C."/>
            <person name="Murphy K."/>
            <person name="Arold S.T."/>
            <person name="Gojobori T."/>
            <person name="van der Linden C.G."/>
            <person name="van Loo E.N."/>
            <person name="Jellen E.N."/>
            <person name="Maughan P.J."/>
            <person name="Tester M."/>
        </authorList>
    </citation>
    <scope>NUCLEOTIDE SEQUENCE [LARGE SCALE GENOMIC DNA]</scope>
    <source>
        <strain evidence="2">cv. PI 614886</strain>
    </source>
</reference>
<dbReference type="PANTHER" id="PTHR11697:SF230">
    <property type="entry name" value="ZINC FINGER, MYM DOMAIN CONTAINING 1"/>
    <property type="match status" value="1"/>
</dbReference>
<name>A0A803KPF3_CHEQI</name>
<proteinExistence type="predicted"/>
<dbReference type="EnsemblPlants" id="AUR62000909-RA">
    <property type="protein sequence ID" value="AUR62000909-RA:cds"/>
    <property type="gene ID" value="AUR62000909"/>
</dbReference>
<dbReference type="InterPro" id="IPR006580">
    <property type="entry name" value="Znf_TTF"/>
</dbReference>
<dbReference type="InterPro" id="IPR055298">
    <property type="entry name" value="AtLOH3-like"/>
</dbReference>
<keyword evidence="3" id="KW-1185">Reference proteome</keyword>
<feature type="domain" description="TTF-type" evidence="1">
    <location>
        <begin position="108"/>
        <end position="204"/>
    </location>
</feature>
<sequence>MTKRTITSYFLPQKKGRGDEDIPVVEPNQPIIIDNEEVERNINNDNVDEQMPNEEGIGLDFLMRDPGLRKQIETYDSDEKDLIRRSYIDFGPYQPKLDNYPYSGSEKHPRRFQKSWFVKFPWLEYSPTMDAAYCFYCFLFAKKPLGRCGSDTFTVKGFKNWKKVNNGKDCAFLCHMGKDSNSAHNFSTKEVPQIHTFFQQLIFVVNVVTSSSKRHDELQATQLAEIEHLVEIEGLETGKGLNQIGTLQRPGDTRWSSHYKSISSLLRMYCATRLVLANIASEGTTYAQRGDALNGVKLLMSFEFVFNIHVVKEIMAITDGLCQALQLKTQDIVNAMHLVCTTKTLLQTLRNDGWESLLHNVKVFCEKNGVTVPDMDSPYVDVLKSIRQQSRQKDNVTMEHHYRVDIFMAAIDRQLQELNARFSERATELLILSAALNPRDGYKSFNIEHICKLARDFYPIDFTEHEKDHLSYELQHYWLDIPIHPVLKNLTTLGDLCQGLVTTEKIKDYPLVSRLIRLVLTLPASTASTATTERAFSAMKIVKTNLRSKMEDDFLKDYLIVYIEKEIAETLSEDAIIDAFYMMKERRAQLK</sequence>
<dbReference type="Gramene" id="AUR62000909-RA">
    <property type="protein sequence ID" value="AUR62000909-RA:cds"/>
    <property type="gene ID" value="AUR62000909"/>
</dbReference>
<organism evidence="2 3">
    <name type="scientific">Chenopodium quinoa</name>
    <name type="common">Quinoa</name>
    <dbReference type="NCBI Taxonomy" id="63459"/>
    <lineage>
        <taxon>Eukaryota</taxon>
        <taxon>Viridiplantae</taxon>
        <taxon>Streptophyta</taxon>
        <taxon>Embryophyta</taxon>
        <taxon>Tracheophyta</taxon>
        <taxon>Spermatophyta</taxon>
        <taxon>Magnoliopsida</taxon>
        <taxon>eudicotyledons</taxon>
        <taxon>Gunneridae</taxon>
        <taxon>Pentapetalae</taxon>
        <taxon>Caryophyllales</taxon>
        <taxon>Chenopodiaceae</taxon>
        <taxon>Chenopodioideae</taxon>
        <taxon>Atripliceae</taxon>
        <taxon>Chenopodium</taxon>
    </lineage>
</organism>
<dbReference type="PANTHER" id="PTHR11697">
    <property type="entry name" value="GENERAL TRANSCRIPTION FACTOR 2-RELATED ZINC FINGER PROTEIN"/>
    <property type="match status" value="1"/>
</dbReference>
<accession>A0A803KPF3</accession>
<dbReference type="AlphaFoldDB" id="A0A803KPF3"/>
<dbReference type="InterPro" id="IPR008906">
    <property type="entry name" value="HATC_C_dom"/>
</dbReference>
<evidence type="ECO:0000259" key="1">
    <source>
        <dbReference type="SMART" id="SM00597"/>
    </source>
</evidence>
<protein>
    <recommendedName>
        <fullName evidence="1">TTF-type domain-containing protein</fullName>
    </recommendedName>
</protein>
<dbReference type="SMART" id="SM00597">
    <property type="entry name" value="ZnF_TTF"/>
    <property type="match status" value="1"/>
</dbReference>
<dbReference type="InterPro" id="IPR012337">
    <property type="entry name" value="RNaseH-like_sf"/>
</dbReference>